<reference evidence="7" key="1">
    <citation type="submission" date="2021-04" db="EMBL/GenBank/DDBJ databases">
        <authorList>
            <person name="Yoon J."/>
        </authorList>
    </citation>
    <scope>NUCLEOTIDE SEQUENCE</scope>
    <source>
        <strain evidence="7">KMU-90</strain>
    </source>
</reference>
<feature type="transmembrane region" description="Helical" evidence="5">
    <location>
        <begin position="129"/>
        <end position="149"/>
    </location>
</feature>
<evidence type="ECO:0000259" key="6">
    <source>
        <dbReference type="Pfam" id="PF04893"/>
    </source>
</evidence>
<evidence type="ECO:0000256" key="1">
    <source>
        <dbReference type="ARBA" id="ARBA00004141"/>
    </source>
</evidence>
<dbReference type="Proteomes" id="UP000681356">
    <property type="component" value="Unassembled WGS sequence"/>
</dbReference>
<keyword evidence="3 5" id="KW-1133">Transmembrane helix</keyword>
<name>A0A8J7WAE9_9RHOB</name>
<proteinExistence type="predicted"/>
<organism evidence="7 8">
    <name type="scientific">Thetidibacter halocola</name>
    <dbReference type="NCBI Taxonomy" id="2827239"/>
    <lineage>
        <taxon>Bacteria</taxon>
        <taxon>Pseudomonadati</taxon>
        <taxon>Pseudomonadota</taxon>
        <taxon>Alphaproteobacteria</taxon>
        <taxon>Rhodobacterales</taxon>
        <taxon>Roseobacteraceae</taxon>
        <taxon>Thetidibacter</taxon>
    </lineage>
</organism>
<dbReference type="InterPro" id="IPR006977">
    <property type="entry name" value="Yip1_dom"/>
</dbReference>
<evidence type="ECO:0000256" key="5">
    <source>
        <dbReference type="SAM" id="Phobius"/>
    </source>
</evidence>
<evidence type="ECO:0000256" key="2">
    <source>
        <dbReference type="ARBA" id="ARBA00022692"/>
    </source>
</evidence>
<feature type="transmembrane region" description="Helical" evidence="5">
    <location>
        <begin position="161"/>
        <end position="185"/>
    </location>
</feature>
<comment type="subcellular location">
    <subcellularLocation>
        <location evidence="1">Membrane</location>
        <topology evidence="1">Multi-pass membrane protein</topology>
    </subcellularLocation>
</comment>
<evidence type="ECO:0000313" key="8">
    <source>
        <dbReference type="Proteomes" id="UP000681356"/>
    </source>
</evidence>
<dbReference type="GO" id="GO:0016020">
    <property type="term" value="C:membrane"/>
    <property type="evidence" value="ECO:0007669"/>
    <property type="project" value="UniProtKB-SubCell"/>
</dbReference>
<feature type="transmembrane region" description="Helical" evidence="5">
    <location>
        <begin position="101"/>
        <end position="123"/>
    </location>
</feature>
<accession>A0A8J7WAE9</accession>
<feature type="domain" description="Yip1" evidence="6">
    <location>
        <begin position="12"/>
        <end position="178"/>
    </location>
</feature>
<sequence>MTLQGFLSLAVQSVTAPRQVARLLLSIDLSREALRTAFALVIVLNAIVYALSQILSGGAVPVLLASPVVFMVLQGATLAGTIAAIAAIGRGLGGAGRIEDIALMMIWLQALRLLAQLAILLVLPLSPALGSALVGLATVLGIWIAAHFIDEAHGFDNMWRAILTLVLGVLAVIVALSFLLTLAGVDPNQVTGYV</sequence>
<evidence type="ECO:0000313" key="7">
    <source>
        <dbReference type="EMBL" id="MBS0123970.1"/>
    </source>
</evidence>
<dbReference type="Pfam" id="PF04893">
    <property type="entry name" value="Yip1"/>
    <property type="match status" value="1"/>
</dbReference>
<evidence type="ECO:0000256" key="3">
    <source>
        <dbReference type="ARBA" id="ARBA00022989"/>
    </source>
</evidence>
<dbReference type="AlphaFoldDB" id="A0A8J7WAE9"/>
<feature type="transmembrane region" description="Helical" evidence="5">
    <location>
        <begin position="68"/>
        <end position="89"/>
    </location>
</feature>
<dbReference type="EMBL" id="JAGTUU010000003">
    <property type="protein sequence ID" value="MBS0123970.1"/>
    <property type="molecule type" value="Genomic_DNA"/>
</dbReference>
<evidence type="ECO:0000256" key="4">
    <source>
        <dbReference type="ARBA" id="ARBA00023136"/>
    </source>
</evidence>
<feature type="transmembrane region" description="Helical" evidence="5">
    <location>
        <begin position="37"/>
        <end position="56"/>
    </location>
</feature>
<keyword evidence="8" id="KW-1185">Reference proteome</keyword>
<dbReference type="RefSeq" id="WP_212535946.1">
    <property type="nucleotide sequence ID" value="NZ_JAGTUU010000003.1"/>
</dbReference>
<keyword evidence="4 5" id="KW-0472">Membrane</keyword>
<gene>
    <name evidence="7" type="ORF">KB874_07465</name>
</gene>
<protein>
    <submittedName>
        <fullName evidence="7">YIP1 family protein</fullName>
    </submittedName>
</protein>
<keyword evidence="2 5" id="KW-0812">Transmembrane</keyword>
<comment type="caution">
    <text evidence="7">The sequence shown here is derived from an EMBL/GenBank/DDBJ whole genome shotgun (WGS) entry which is preliminary data.</text>
</comment>